<dbReference type="AlphaFoldDB" id="H3A7M8"/>
<reference evidence="1" key="3">
    <citation type="submission" date="2025-09" db="UniProtKB">
        <authorList>
            <consortium name="Ensembl"/>
        </authorList>
    </citation>
    <scope>IDENTIFICATION</scope>
</reference>
<keyword evidence="2" id="KW-1185">Reference proteome</keyword>
<name>H3A7M8_LATCH</name>
<dbReference type="HOGENOM" id="CLU_1506779_0_0_1"/>
<dbReference type="STRING" id="7897.ENSLACP00000005649"/>
<dbReference type="InterPro" id="IPR036397">
    <property type="entry name" value="RNaseH_sf"/>
</dbReference>
<evidence type="ECO:0000313" key="2">
    <source>
        <dbReference type="Proteomes" id="UP000008672"/>
    </source>
</evidence>
<dbReference type="Proteomes" id="UP000008672">
    <property type="component" value="Unassembled WGS sequence"/>
</dbReference>
<dbReference type="InParanoid" id="H3A7M8"/>
<sequence length="179" mass="20929">SSKELAKDLRQMTNKNVFSRLVHYTLIKHGLHGQVAARNPLLRGNKEKRFKGAKKQNKTKHRTWSQNTWKQVLFSDEKKFELLGSSNNRGYVCRRKSKRYINDCLPTVKRGGGSIQVWGCILYYGVGNLYKIKGILNVARYKQILIHHTGLIGQNFIMRQDNDPKHTFDLVKKKKKKRY</sequence>
<protein>
    <recommendedName>
        <fullName evidence="3">Transposase Tc1-like domain-containing protein</fullName>
    </recommendedName>
</protein>
<dbReference type="GeneTree" id="ENSGT01150000286914"/>
<accession>H3A7M8</accession>
<reference evidence="2" key="1">
    <citation type="submission" date="2011-08" db="EMBL/GenBank/DDBJ databases">
        <title>The draft genome of Latimeria chalumnae.</title>
        <authorList>
            <person name="Di Palma F."/>
            <person name="Alfoldi J."/>
            <person name="Johnson J."/>
            <person name="Berlin A."/>
            <person name="Gnerre S."/>
            <person name="Jaffe D."/>
            <person name="MacCallum I."/>
            <person name="Young S."/>
            <person name="Walker B.J."/>
            <person name="Lander E."/>
            <person name="Lindblad-Toh K."/>
        </authorList>
    </citation>
    <scope>NUCLEOTIDE SEQUENCE [LARGE SCALE GENOMIC DNA]</scope>
    <source>
        <strain evidence="2">Wild caught</strain>
    </source>
</reference>
<dbReference type="OMA" id="CAKEHEQ"/>
<dbReference type="GO" id="GO:0003676">
    <property type="term" value="F:nucleic acid binding"/>
    <property type="evidence" value="ECO:0007669"/>
    <property type="project" value="InterPro"/>
</dbReference>
<reference evidence="1" key="2">
    <citation type="submission" date="2025-08" db="UniProtKB">
        <authorList>
            <consortium name="Ensembl"/>
        </authorList>
    </citation>
    <scope>IDENTIFICATION</scope>
</reference>
<evidence type="ECO:0000313" key="1">
    <source>
        <dbReference type="Ensembl" id="ENSLACP00000005649.1"/>
    </source>
</evidence>
<organism evidence="1 2">
    <name type="scientific">Latimeria chalumnae</name>
    <name type="common">Coelacanth</name>
    <dbReference type="NCBI Taxonomy" id="7897"/>
    <lineage>
        <taxon>Eukaryota</taxon>
        <taxon>Metazoa</taxon>
        <taxon>Chordata</taxon>
        <taxon>Craniata</taxon>
        <taxon>Vertebrata</taxon>
        <taxon>Euteleostomi</taxon>
        <taxon>Coelacanthiformes</taxon>
        <taxon>Coelacanthidae</taxon>
        <taxon>Latimeria</taxon>
    </lineage>
</organism>
<dbReference type="eggNOG" id="KOG4740">
    <property type="taxonomic scope" value="Eukaryota"/>
</dbReference>
<dbReference type="Ensembl" id="ENSLACT00000005698.1">
    <property type="protein sequence ID" value="ENSLACP00000005649.1"/>
    <property type="gene ID" value="ENSLACG00000005019.1"/>
</dbReference>
<evidence type="ECO:0008006" key="3">
    <source>
        <dbReference type="Google" id="ProtNLM"/>
    </source>
</evidence>
<dbReference type="Gene3D" id="3.30.420.10">
    <property type="entry name" value="Ribonuclease H-like superfamily/Ribonuclease H"/>
    <property type="match status" value="1"/>
</dbReference>
<proteinExistence type="predicted"/>
<dbReference type="EMBL" id="AFYH01196179">
    <property type="status" value="NOT_ANNOTATED_CDS"/>
    <property type="molecule type" value="Genomic_DNA"/>
</dbReference>